<proteinExistence type="predicted"/>
<sequence>MSLVIRLLLPSLLLAAVAAAASTDKNGIHWYSGSVDEAFAEARQQQKPVFLYWG</sequence>
<evidence type="ECO:0000313" key="2">
    <source>
        <dbReference type="EMBL" id="HEC07368.1"/>
    </source>
</evidence>
<keyword evidence="1" id="KW-0732">Signal</keyword>
<dbReference type="EMBL" id="DRLF01000379">
    <property type="protein sequence ID" value="HEC07368.1"/>
    <property type="molecule type" value="Genomic_DNA"/>
</dbReference>
<feature type="chain" id="PRO_5032821200" evidence="1">
    <location>
        <begin position="21"/>
        <end position="54"/>
    </location>
</feature>
<reference evidence="2" key="1">
    <citation type="journal article" date="2020" name="mSystems">
        <title>Genome- and Community-Level Interaction Insights into Carbon Utilization and Element Cycling Functions of Hydrothermarchaeota in Hydrothermal Sediment.</title>
        <authorList>
            <person name="Zhou Z."/>
            <person name="Liu Y."/>
            <person name="Xu W."/>
            <person name="Pan J."/>
            <person name="Luo Z.H."/>
            <person name="Li M."/>
        </authorList>
    </citation>
    <scope>NUCLEOTIDE SEQUENCE [LARGE SCALE GENOMIC DNA]</scope>
    <source>
        <strain evidence="2">HyVt-458</strain>
    </source>
</reference>
<dbReference type="Gene3D" id="3.40.30.10">
    <property type="entry name" value="Glutaredoxin"/>
    <property type="match status" value="1"/>
</dbReference>
<name>A0A831W8X9_9GAMM</name>
<feature type="signal peptide" evidence="1">
    <location>
        <begin position="1"/>
        <end position="20"/>
    </location>
</feature>
<comment type="caution">
    <text evidence="2">The sequence shown here is derived from an EMBL/GenBank/DDBJ whole genome shotgun (WGS) entry which is preliminary data.</text>
</comment>
<accession>A0A831W8X9</accession>
<gene>
    <name evidence="2" type="ORF">ENJ12_10975</name>
</gene>
<dbReference type="AlphaFoldDB" id="A0A831W8X9"/>
<protein>
    <submittedName>
        <fullName evidence="2">Thioredoxin family protein</fullName>
    </submittedName>
</protein>
<organism evidence="2">
    <name type="scientific">Thiolapillus brandeum</name>
    <dbReference type="NCBI Taxonomy" id="1076588"/>
    <lineage>
        <taxon>Bacteria</taxon>
        <taxon>Pseudomonadati</taxon>
        <taxon>Pseudomonadota</taxon>
        <taxon>Gammaproteobacteria</taxon>
        <taxon>Chromatiales</taxon>
        <taxon>Sedimenticolaceae</taxon>
        <taxon>Thiolapillus</taxon>
    </lineage>
</organism>
<feature type="non-terminal residue" evidence="2">
    <location>
        <position position="54"/>
    </location>
</feature>
<evidence type="ECO:0000256" key="1">
    <source>
        <dbReference type="SAM" id="SignalP"/>
    </source>
</evidence>
<dbReference type="Proteomes" id="UP000886339">
    <property type="component" value="Unassembled WGS sequence"/>
</dbReference>